<proteinExistence type="predicted"/>
<protein>
    <submittedName>
        <fullName evidence="2">Uncharacterized protein</fullName>
    </submittedName>
</protein>
<keyword evidence="1" id="KW-0812">Transmembrane</keyword>
<evidence type="ECO:0000256" key="1">
    <source>
        <dbReference type="SAM" id="Phobius"/>
    </source>
</evidence>
<reference evidence="2" key="2">
    <citation type="submission" date="2017-10" db="EMBL/GenBank/DDBJ databases">
        <title>Ladona fulva Genome sequencing and assembly.</title>
        <authorList>
            <person name="Murali S."/>
            <person name="Richards S."/>
            <person name="Bandaranaike D."/>
            <person name="Bellair M."/>
            <person name="Blankenburg K."/>
            <person name="Chao H."/>
            <person name="Dinh H."/>
            <person name="Doddapaneni H."/>
            <person name="Dugan-Rocha S."/>
            <person name="Elkadiri S."/>
            <person name="Gnanaolivu R."/>
            <person name="Hernandez B."/>
            <person name="Skinner E."/>
            <person name="Javaid M."/>
            <person name="Lee S."/>
            <person name="Li M."/>
            <person name="Ming W."/>
            <person name="Munidasa M."/>
            <person name="Muniz J."/>
            <person name="Nguyen L."/>
            <person name="Hughes D."/>
            <person name="Osuji N."/>
            <person name="Pu L.-L."/>
            <person name="Puazo M."/>
            <person name="Qu C."/>
            <person name="Quiroz J."/>
            <person name="Raj R."/>
            <person name="Weissenberger G."/>
            <person name="Xin Y."/>
            <person name="Zou X."/>
            <person name="Han Y."/>
            <person name="Worley K."/>
            <person name="Muzny D."/>
            <person name="Gibbs R."/>
        </authorList>
    </citation>
    <scope>NUCLEOTIDE SEQUENCE</scope>
    <source>
        <strain evidence="2">Sampled in the wild</strain>
    </source>
</reference>
<gene>
    <name evidence="2" type="ORF">J437_LFUL017167</name>
</gene>
<evidence type="ECO:0000313" key="3">
    <source>
        <dbReference type="Proteomes" id="UP000792457"/>
    </source>
</evidence>
<organism evidence="2 3">
    <name type="scientific">Ladona fulva</name>
    <name type="common">Scarce chaser dragonfly</name>
    <name type="synonym">Libellula fulva</name>
    <dbReference type="NCBI Taxonomy" id="123851"/>
    <lineage>
        <taxon>Eukaryota</taxon>
        <taxon>Metazoa</taxon>
        <taxon>Ecdysozoa</taxon>
        <taxon>Arthropoda</taxon>
        <taxon>Hexapoda</taxon>
        <taxon>Insecta</taxon>
        <taxon>Pterygota</taxon>
        <taxon>Palaeoptera</taxon>
        <taxon>Odonata</taxon>
        <taxon>Epiprocta</taxon>
        <taxon>Anisoptera</taxon>
        <taxon>Libelluloidea</taxon>
        <taxon>Libellulidae</taxon>
        <taxon>Ladona</taxon>
    </lineage>
</organism>
<comment type="caution">
    <text evidence="2">The sequence shown here is derived from an EMBL/GenBank/DDBJ whole genome shotgun (WGS) entry which is preliminary data.</text>
</comment>
<name>A0A8K0P8I1_LADFU</name>
<keyword evidence="3" id="KW-1185">Reference proteome</keyword>
<keyword evidence="1" id="KW-1133">Transmembrane helix</keyword>
<accession>A0A8K0P8I1</accession>
<evidence type="ECO:0000313" key="2">
    <source>
        <dbReference type="EMBL" id="KAG8237876.1"/>
    </source>
</evidence>
<dbReference type="EMBL" id="KZ309236">
    <property type="protein sequence ID" value="KAG8237876.1"/>
    <property type="molecule type" value="Genomic_DNA"/>
</dbReference>
<feature type="transmembrane region" description="Helical" evidence="1">
    <location>
        <begin position="79"/>
        <end position="102"/>
    </location>
</feature>
<dbReference type="Proteomes" id="UP000792457">
    <property type="component" value="Unassembled WGS sequence"/>
</dbReference>
<sequence length="257" mass="28108">MLLGAGAKFSPLARTDFMDVSISLSRRLITIRSGSAGVIVSFKEASCSWATVDWSTYSQSLGESTVASFRWMAIKFRELLSNAYLVWCMHSLTMAALALWMMGIAADGRPNNPAGNPRRVPGIVQFNDNLSKLSNSVEDDVLGPAAVDEASSVLPPFDSSASLSLQRISLGVILKENRSSFDSHGTLVQNHTTTSTSGNCKKMAAFTGSQRDRCMFYFEESKTETTVQRRPCTSDDIVEQVRQSFVNNPTKSTRHAS</sequence>
<reference evidence="2" key="1">
    <citation type="submission" date="2013-04" db="EMBL/GenBank/DDBJ databases">
        <authorList>
            <person name="Qu J."/>
            <person name="Murali S.C."/>
            <person name="Bandaranaike D."/>
            <person name="Bellair M."/>
            <person name="Blankenburg K."/>
            <person name="Chao H."/>
            <person name="Dinh H."/>
            <person name="Doddapaneni H."/>
            <person name="Downs B."/>
            <person name="Dugan-Rocha S."/>
            <person name="Elkadiri S."/>
            <person name="Gnanaolivu R.D."/>
            <person name="Hernandez B."/>
            <person name="Javaid M."/>
            <person name="Jayaseelan J.C."/>
            <person name="Lee S."/>
            <person name="Li M."/>
            <person name="Ming W."/>
            <person name="Munidasa M."/>
            <person name="Muniz J."/>
            <person name="Nguyen L."/>
            <person name="Ongeri F."/>
            <person name="Osuji N."/>
            <person name="Pu L.-L."/>
            <person name="Puazo M."/>
            <person name="Qu C."/>
            <person name="Quiroz J."/>
            <person name="Raj R."/>
            <person name="Weissenberger G."/>
            <person name="Xin Y."/>
            <person name="Zou X."/>
            <person name="Han Y."/>
            <person name="Richards S."/>
            <person name="Worley K."/>
            <person name="Muzny D."/>
            <person name="Gibbs R."/>
        </authorList>
    </citation>
    <scope>NUCLEOTIDE SEQUENCE</scope>
    <source>
        <strain evidence="2">Sampled in the wild</strain>
    </source>
</reference>
<keyword evidence="1" id="KW-0472">Membrane</keyword>
<dbReference type="AlphaFoldDB" id="A0A8K0P8I1"/>